<feature type="transmembrane region" description="Helical" evidence="6">
    <location>
        <begin position="68"/>
        <end position="90"/>
    </location>
</feature>
<feature type="transmembrane region" description="Helical" evidence="6">
    <location>
        <begin position="417"/>
        <end position="436"/>
    </location>
</feature>
<evidence type="ECO:0000256" key="3">
    <source>
        <dbReference type="ARBA" id="ARBA00022692"/>
    </source>
</evidence>
<organism evidence="7 8">
    <name type="scientific">Sinomicrobium oceani</name>
    <dbReference type="NCBI Taxonomy" id="1150368"/>
    <lineage>
        <taxon>Bacteria</taxon>
        <taxon>Pseudomonadati</taxon>
        <taxon>Bacteroidota</taxon>
        <taxon>Flavobacteriia</taxon>
        <taxon>Flavobacteriales</taxon>
        <taxon>Flavobacteriaceae</taxon>
        <taxon>Sinomicrobium</taxon>
    </lineage>
</organism>
<sequence length="449" mass="52003">MIGNFSSRIISFVLVFFMTYFLTKKEMGEYDLILTTISLIVPCVSLQFDSSLLRWLLDKNEKNRKKEIFKNVFFVIGVNIIIYSIFYFIISYYVNFNYKLHIYILSLFMILYPLVQQGTRGEGRNKLYAFSSVFYSFLFVGFTISFLYLFNLKVEGILMGNILAISIIIIFLFIKNNWIDYIGLKGYDKYLIKDMIKYSLPLLPNTLSWWLIGSATRYVILLYLGVDDNGVFAISYKYPTIILMLSNVFTLAWQEKAIITSENSGSMDVFSSVLKKYIKLLLGALIVLTCMSKFLMGFVDANFFEAWKYIPILLYAVFLKAISAFYGVGYLTTKKTRGVFYSSLIGGIITIALSFILTPLIGLYGVSISILAGYFILLVLRINDMKKLIKINFPYDWFVILTIIYILFSLTNLLHNTFFFMITVFCSLILFAYLNYNQLSIIVKKIFKK</sequence>
<dbReference type="InterPro" id="IPR002797">
    <property type="entry name" value="Polysacc_synth"/>
</dbReference>
<feature type="transmembrane region" description="Helical" evidence="6">
    <location>
        <begin position="5"/>
        <end position="22"/>
    </location>
</feature>
<keyword evidence="8" id="KW-1185">Reference proteome</keyword>
<name>A0A1K1QZG4_9FLAO</name>
<dbReference type="InterPro" id="IPR050833">
    <property type="entry name" value="Poly_Biosynth_Transport"/>
</dbReference>
<evidence type="ECO:0000256" key="5">
    <source>
        <dbReference type="ARBA" id="ARBA00023136"/>
    </source>
</evidence>
<keyword evidence="5 6" id="KW-0472">Membrane</keyword>
<feature type="transmembrane region" description="Helical" evidence="6">
    <location>
        <begin position="34"/>
        <end position="56"/>
    </location>
</feature>
<evidence type="ECO:0000313" key="8">
    <source>
        <dbReference type="Proteomes" id="UP000182248"/>
    </source>
</evidence>
<dbReference type="AlphaFoldDB" id="A0A1K1QZG4"/>
<dbReference type="Proteomes" id="UP000182248">
    <property type="component" value="Unassembled WGS sequence"/>
</dbReference>
<protein>
    <submittedName>
        <fullName evidence="7">Membrane protein involved in the export of O-antigen and teichoic acid</fullName>
    </submittedName>
</protein>
<feature type="transmembrane region" description="Helical" evidence="6">
    <location>
        <begin position="338"/>
        <end position="357"/>
    </location>
</feature>
<feature type="transmembrane region" description="Helical" evidence="6">
    <location>
        <begin position="310"/>
        <end position="331"/>
    </location>
</feature>
<evidence type="ECO:0000256" key="1">
    <source>
        <dbReference type="ARBA" id="ARBA00004651"/>
    </source>
</evidence>
<evidence type="ECO:0000256" key="6">
    <source>
        <dbReference type="SAM" id="Phobius"/>
    </source>
</evidence>
<dbReference type="GO" id="GO:0005886">
    <property type="term" value="C:plasma membrane"/>
    <property type="evidence" value="ECO:0007669"/>
    <property type="project" value="UniProtKB-SubCell"/>
</dbReference>
<evidence type="ECO:0000256" key="4">
    <source>
        <dbReference type="ARBA" id="ARBA00022989"/>
    </source>
</evidence>
<feature type="transmembrane region" description="Helical" evidence="6">
    <location>
        <begin position="127"/>
        <end position="150"/>
    </location>
</feature>
<comment type="subcellular location">
    <subcellularLocation>
        <location evidence="1">Cell membrane</location>
        <topology evidence="1">Multi-pass membrane protein</topology>
    </subcellularLocation>
</comment>
<feature type="transmembrane region" description="Helical" evidence="6">
    <location>
        <begin position="238"/>
        <end position="259"/>
    </location>
</feature>
<gene>
    <name evidence="7" type="ORF">SAMN02927921_03014</name>
</gene>
<feature type="transmembrane region" description="Helical" evidence="6">
    <location>
        <begin position="156"/>
        <end position="174"/>
    </location>
</feature>
<proteinExistence type="predicted"/>
<feature type="transmembrane region" description="Helical" evidence="6">
    <location>
        <begin position="96"/>
        <end position="115"/>
    </location>
</feature>
<keyword evidence="4 6" id="KW-1133">Transmembrane helix</keyword>
<feature type="transmembrane region" description="Helical" evidence="6">
    <location>
        <begin position="394"/>
        <end position="411"/>
    </location>
</feature>
<keyword evidence="2" id="KW-1003">Cell membrane</keyword>
<feature type="transmembrane region" description="Helical" evidence="6">
    <location>
        <begin position="207"/>
        <end position="226"/>
    </location>
</feature>
<dbReference type="PANTHER" id="PTHR30250">
    <property type="entry name" value="PST FAMILY PREDICTED COLANIC ACID TRANSPORTER"/>
    <property type="match status" value="1"/>
</dbReference>
<accession>A0A1K1QZG4</accession>
<feature type="transmembrane region" description="Helical" evidence="6">
    <location>
        <begin position="363"/>
        <end position="382"/>
    </location>
</feature>
<evidence type="ECO:0000256" key="2">
    <source>
        <dbReference type="ARBA" id="ARBA00022475"/>
    </source>
</evidence>
<reference evidence="7 8" key="1">
    <citation type="submission" date="2016-11" db="EMBL/GenBank/DDBJ databases">
        <authorList>
            <person name="Jaros S."/>
            <person name="Januszkiewicz K."/>
            <person name="Wedrychowicz H."/>
        </authorList>
    </citation>
    <scope>NUCLEOTIDE SEQUENCE [LARGE SCALE GENOMIC DNA]</scope>
    <source>
        <strain evidence="7 8">CGMCC 1.12145</strain>
    </source>
</reference>
<dbReference type="Pfam" id="PF01943">
    <property type="entry name" value="Polysacc_synt"/>
    <property type="match status" value="1"/>
</dbReference>
<feature type="transmembrane region" description="Helical" evidence="6">
    <location>
        <begin position="280"/>
        <end position="298"/>
    </location>
</feature>
<dbReference type="STRING" id="1150368.SAMN02927921_03014"/>
<dbReference type="EMBL" id="FPJE01000017">
    <property type="protein sequence ID" value="SFW65311.1"/>
    <property type="molecule type" value="Genomic_DNA"/>
</dbReference>
<evidence type="ECO:0000313" key="7">
    <source>
        <dbReference type="EMBL" id="SFW65311.1"/>
    </source>
</evidence>
<keyword evidence="3 6" id="KW-0812">Transmembrane</keyword>
<dbReference type="PANTHER" id="PTHR30250:SF11">
    <property type="entry name" value="O-ANTIGEN TRANSPORTER-RELATED"/>
    <property type="match status" value="1"/>
</dbReference>